<dbReference type="InterPro" id="IPR014729">
    <property type="entry name" value="Rossmann-like_a/b/a_fold"/>
</dbReference>
<dbReference type="InterPro" id="IPR033911">
    <property type="entry name" value="MetRS_core"/>
</dbReference>
<evidence type="ECO:0000256" key="14">
    <source>
        <dbReference type="SAM" id="MobiDB-lite"/>
    </source>
</evidence>
<keyword evidence="5" id="KW-0963">Cytoplasm</keyword>
<dbReference type="PANTHER" id="PTHR45765:SF1">
    <property type="entry name" value="METHIONINE--TRNA LIGASE, CYTOPLASMIC"/>
    <property type="match status" value="1"/>
</dbReference>
<dbReference type="Gene3D" id="2.20.28.20">
    <property type="entry name" value="Methionyl-tRNA synthetase, Zn-domain"/>
    <property type="match status" value="1"/>
</dbReference>
<evidence type="ECO:0000256" key="4">
    <source>
        <dbReference type="ARBA" id="ARBA00018335"/>
    </source>
</evidence>
<dbReference type="FunFam" id="2.20.28.20:FF:000001">
    <property type="entry name" value="Methionine--tRNA ligase"/>
    <property type="match status" value="1"/>
</dbReference>
<keyword evidence="8 13" id="KW-0067">ATP-binding</keyword>
<comment type="catalytic activity">
    <reaction evidence="12">
        <text>tRNA(Met) + L-methionine + ATP = L-methionyl-tRNA(Met) + AMP + diphosphate</text>
        <dbReference type="Rhea" id="RHEA:13481"/>
        <dbReference type="Rhea" id="RHEA-COMP:9667"/>
        <dbReference type="Rhea" id="RHEA-COMP:9698"/>
        <dbReference type="ChEBI" id="CHEBI:30616"/>
        <dbReference type="ChEBI" id="CHEBI:33019"/>
        <dbReference type="ChEBI" id="CHEBI:57844"/>
        <dbReference type="ChEBI" id="CHEBI:78442"/>
        <dbReference type="ChEBI" id="CHEBI:78530"/>
        <dbReference type="ChEBI" id="CHEBI:456215"/>
        <dbReference type="EC" id="6.1.1.10"/>
    </reaction>
</comment>
<reference evidence="18" key="1">
    <citation type="submission" date="2021-12" db="EMBL/GenBank/DDBJ databases">
        <authorList>
            <person name="King R."/>
        </authorList>
    </citation>
    <scope>NUCLEOTIDE SEQUENCE</scope>
</reference>
<dbReference type="SUPFAM" id="SSF57770">
    <property type="entry name" value="Methionyl-tRNA synthetase (MetRS), Zn-domain"/>
    <property type="match status" value="1"/>
</dbReference>
<dbReference type="EMBL" id="OU963864">
    <property type="protein sequence ID" value="CAH0386640.1"/>
    <property type="molecule type" value="Genomic_DNA"/>
</dbReference>
<dbReference type="Gene3D" id="3.40.50.620">
    <property type="entry name" value="HUPs"/>
    <property type="match status" value="1"/>
</dbReference>
<dbReference type="SUPFAM" id="SSF47323">
    <property type="entry name" value="Anticodon-binding domain of a subclass of class I aminoacyl-tRNA synthetases"/>
    <property type="match status" value="1"/>
</dbReference>
<dbReference type="Pfam" id="PF18485">
    <property type="entry name" value="GST_N_5"/>
    <property type="match status" value="1"/>
</dbReference>
<dbReference type="NCBIfam" id="NF001100">
    <property type="entry name" value="PRK00133.1"/>
    <property type="match status" value="1"/>
</dbReference>
<dbReference type="InterPro" id="IPR001412">
    <property type="entry name" value="aa-tRNA-synth_I_CS"/>
</dbReference>
<dbReference type="EC" id="6.1.1.10" evidence="3"/>
<proteinExistence type="inferred from homology"/>
<dbReference type="CDD" id="cd07957">
    <property type="entry name" value="Anticodon_Ia_Met"/>
    <property type="match status" value="1"/>
</dbReference>
<organism evidence="18 19">
    <name type="scientific">Bemisia tabaci</name>
    <name type="common">Sweetpotato whitefly</name>
    <name type="synonym">Aleurodes tabaci</name>
    <dbReference type="NCBI Taxonomy" id="7038"/>
    <lineage>
        <taxon>Eukaryota</taxon>
        <taxon>Metazoa</taxon>
        <taxon>Ecdysozoa</taxon>
        <taxon>Arthropoda</taxon>
        <taxon>Hexapoda</taxon>
        <taxon>Insecta</taxon>
        <taxon>Pterygota</taxon>
        <taxon>Neoptera</taxon>
        <taxon>Paraneoptera</taxon>
        <taxon>Hemiptera</taxon>
        <taxon>Sternorrhyncha</taxon>
        <taxon>Aleyrodoidea</taxon>
        <taxon>Aleyrodidae</taxon>
        <taxon>Aleyrodinae</taxon>
        <taxon>Bemisia</taxon>
    </lineage>
</organism>
<evidence type="ECO:0000256" key="3">
    <source>
        <dbReference type="ARBA" id="ARBA00012838"/>
    </source>
</evidence>
<dbReference type="SUPFAM" id="SSF52374">
    <property type="entry name" value="Nucleotidylyl transferase"/>
    <property type="match status" value="1"/>
</dbReference>
<dbReference type="InterPro" id="IPR041598">
    <property type="entry name" value="MARS_N"/>
</dbReference>
<keyword evidence="19" id="KW-1185">Reference proteome</keyword>
<gene>
    <name evidence="18" type="ORF">BEMITA_LOCUS5728</name>
</gene>
<feature type="domain" description="Methionyl-tRNA synthetase anticodon-binding" evidence="17">
    <location>
        <begin position="674"/>
        <end position="819"/>
    </location>
</feature>
<dbReference type="NCBIfam" id="TIGR00398">
    <property type="entry name" value="metG"/>
    <property type="match status" value="1"/>
</dbReference>
<dbReference type="Proteomes" id="UP001152759">
    <property type="component" value="Chromosome 3"/>
</dbReference>
<dbReference type="Pfam" id="PF09334">
    <property type="entry name" value="tRNA-synt_1g"/>
    <property type="match status" value="1"/>
</dbReference>
<sequence length="906" mass="101168">MKLITNENNPNALKLFICGNLTCKTIDCEKVDSKDTKLHHSRYPALILDNGKQLFSSNAAALYLFPSFPTDIVDQWLEWEASHLVPSVLKSLSKEGSTTLTNNIKILDTVLSKTKFLHEGFITVADVTVWSTLFGVITEPKLREKYCSSAANVIRWFEAIHLLPEVQAAMKSWNGKSGEAVLTSLQSSSSCLAVTEASSTSTITAKLAKTSISNAPASETTPVKDVVSEDEISACIEAWEKKSATRPKLKPHVHPILPKEGENNVLITSALPYVNNVPHLGNIIGCVLSADVFARYCRLRNRNTLFVSGTDEYGTATETKALEEKLTPQQICDKYFVIHKDIYEWFNIKFDQFGRTTTQKQTEIAQSIFKLVHNNGFTSTASVEQLLCEKCDRFLADRFVEGTCPKCKYEDARGDQCDGCGSLINATELINPRCKVCGNTPVIRHSEQLFLELPKLEADLKKWVDNTSSGWSHNARVIAKSWLKDGLKPRCITRDLKWGVQVPLQGFEKKVFYVWFDAPIGYMSISAAYTDEWEKWWLPSKSTQITLYQFMAKDNVPFHSIMFPAIEMATQKNYTKVSHIMATEYLNYEDGKFSKSRGVGVFGNDARDTGISADVFRFYLLYIRPEAQDSSFSWADMAAKTNTELLNNLGNFTNRALTFCEKFFGSVIPDMKLNKEDFQLLALITRELRQFMAVLDKAKFRDGIKHILCISKYCNQLMQAEKPWVLMKGSEEEKSRAGTVIGLLSNLACLLSIMIRPYMPDTSKIMAEQLNAPESLYVLTEDVTMLLPPGHKIGHPSPIFSLITPKTVEELKARFAGKQNDSAAAKPTKTEAKSTDKSNSAPSQPASVPANSETIEKLEAAVAAQESVMGFLRKSCTSAKTIICHEAALAELKLQVDSIKKLAHCM</sequence>
<evidence type="ECO:0000256" key="6">
    <source>
        <dbReference type="ARBA" id="ARBA00022598"/>
    </source>
</evidence>
<evidence type="ECO:0000256" key="7">
    <source>
        <dbReference type="ARBA" id="ARBA00022741"/>
    </source>
</evidence>
<dbReference type="PANTHER" id="PTHR45765">
    <property type="entry name" value="METHIONINE--TRNA LIGASE"/>
    <property type="match status" value="1"/>
</dbReference>
<dbReference type="Gene3D" id="1.20.1050.10">
    <property type="match status" value="1"/>
</dbReference>
<accession>A0A9P0AAQ1</accession>
<feature type="domain" description="Methionyl/Leucyl tRNA synthetase" evidence="15">
    <location>
        <begin position="265"/>
        <end position="656"/>
    </location>
</feature>
<dbReference type="Gene3D" id="3.40.30.10">
    <property type="entry name" value="Glutaredoxin"/>
    <property type="match status" value="1"/>
</dbReference>
<evidence type="ECO:0000256" key="12">
    <source>
        <dbReference type="ARBA" id="ARBA00047364"/>
    </source>
</evidence>
<evidence type="ECO:0000256" key="9">
    <source>
        <dbReference type="ARBA" id="ARBA00022917"/>
    </source>
</evidence>
<keyword evidence="7 13" id="KW-0547">Nucleotide-binding</keyword>
<dbReference type="InterPro" id="IPR009080">
    <property type="entry name" value="tRNAsynth_Ia_anticodon-bd"/>
</dbReference>
<evidence type="ECO:0000259" key="16">
    <source>
        <dbReference type="Pfam" id="PF18485"/>
    </source>
</evidence>
<dbReference type="InterPro" id="IPR036282">
    <property type="entry name" value="Glutathione-S-Trfase_C_sf"/>
</dbReference>
<dbReference type="HAMAP" id="MF_00098">
    <property type="entry name" value="Met_tRNA_synth_type1"/>
    <property type="match status" value="1"/>
</dbReference>
<dbReference type="GO" id="GO:0006431">
    <property type="term" value="P:methionyl-tRNA aminoacylation"/>
    <property type="evidence" value="ECO:0007669"/>
    <property type="project" value="InterPro"/>
</dbReference>
<dbReference type="GO" id="GO:0017101">
    <property type="term" value="C:aminoacyl-tRNA synthetase multienzyme complex"/>
    <property type="evidence" value="ECO:0007669"/>
    <property type="project" value="TreeGrafter"/>
</dbReference>
<evidence type="ECO:0000313" key="19">
    <source>
        <dbReference type="Proteomes" id="UP001152759"/>
    </source>
</evidence>
<evidence type="ECO:0000313" key="18">
    <source>
        <dbReference type="EMBL" id="CAH0386640.1"/>
    </source>
</evidence>
<dbReference type="Gene3D" id="1.10.730.10">
    <property type="entry name" value="Isoleucyl-tRNA Synthetase, Domain 1"/>
    <property type="match status" value="1"/>
</dbReference>
<dbReference type="AlphaFoldDB" id="A0A9P0AAQ1"/>
<dbReference type="InterPro" id="IPR041872">
    <property type="entry name" value="Anticodon_Met"/>
</dbReference>
<dbReference type="InterPro" id="IPR023458">
    <property type="entry name" value="Met-tRNA_ligase_1"/>
</dbReference>
<keyword evidence="6 13" id="KW-0436">Ligase</keyword>
<evidence type="ECO:0000256" key="13">
    <source>
        <dbReference type="RuleBase" id="RU363039"/>
    </source>
</evidence>
<name>A0A9P0AAQ1_BEMTA</name>
<feature type="region of interest" description="Disordered" evidence="14">
    <location>
        <begin position="816"/>
        <end position="852"/>
    </location>
</feature>
<evidence type="ECO:0000256" key="8">
    <source>
        <dbReference type="ARBA" id="ARBA00022840"/>
    </source>
</evidence>
<feature type="compositionally biased region" description="Polar residues" evidence="14">
    <location>
        <begin position="837"/>
        <end position="852"/>
    </location>
</feature>
<dbReference type="GO" id="GO:0005829">
    <property type="term" value="C:cytosol"/>
    <property type="evidence" value="ECO:0007669"/>
    <property type="project" value="TreeGrafter"/>
</dbReference>
<dbReference type="PROSITE" id="PS00178">
    <property type="entry name" value="AA_TRNA_LIGASE_I"/>
    <property type="match status" value="1"/>
</dbReference>
<evidence type="ECO:0000259" key="15">
    <source>
        <dbReference type="Pfam" id="PF09334"/>
    </source>
</evidence>
<dbReference type="InterPro" id="IPR014758">
    <property type="entry name" value="Met-tRNA_synth"/>
</dbReference>
<dbReference type="Pfam" id="PF19303">
    <property type="entry name" value="Anticodon_3"/>
    <property type="match status" value="1"/>
</dbReference>
<feature type="domain" description="Methionine--tRNA ligase N-terminal" evidence="16">
    <location>
        <begin position="1"/>
        <end position="65"/>
    </location>
</feature>
<keyword evidence="9 13" id="KW-0648">Protein biosynthesis</keyword>
<evidence type="ECO:0000256" key="10">
    <source>
        <dbReference type="ARBA" id="ARBA00023146"/>
    </source>
</evidence>
<evidence type="ECO:0000256" key="1">
    <source>
        <dbReference type="ARBA" id="ARBA00004496"/>
    </source>
</evidence>
<comment type="similarity">
    <text evidence="2 13">Belongs to the class-I aminoacyl-tRNA synthetase family.</text>
</comment>
<dbReference type="InterPro" id="IPR029038">
    <property type="entry name" value="MetRS_Zn"/>
</dbReference>
<evidence type="ECO:0000259" key="17">
    <source>
        <dbReference type="Pfam" id="PF19303"/>
    </source>
</evidence>
<dbReference type="GO" id="GO:0004825">
    <property type="term" value="F:methionine-tRNA ligase activity"/>
    <property type="evidence" value="ECO:0007669"/>
    <property type="project" value="UniProtKB-EC"/>
</dbReference>
<dbReference type="CDD" id="cd00814">
    <property type="entry name" value="MetRS_core"/>
    <property type="match status" value="1"/>
</dbReference>
<evidence type="ECO:0000256" key="11">
    <source>
        <dbReference type="ARBA" id="ARBA00030904"/>
    </source>
</evidence>
<dbReference type="GO" id="GO:0005524">
    <property type="term" value="F:ATP binding"/>
    <property type="evidence" value="ECO:0007669"/>
    <property type="project" value="UniProtKB-KW"/>
</dbReference>
<dbReference type="PRINTS" id="PR01041">
    <property type="entry name" value="TRNASYNTHMET"/>
</dbReference>
<evidence type="ECO:0000256" key="5">
    <source>
        <dbReference type="ARBA" id="ARBA00022490"/>
    </source>
</evidence>
<dbReference type="InterPro" id="IPR015413">
    <property type="entry name" value="Methionyl/Leucyl_tRNA_Synth"/>
</dbReference>
<protein>
    <recommendedName>
        <fullName evidence="4">Methionine--tRNA ligase, cytoplasmic</fullName>
        <ecNumber evidence="3">6.1.1.10</ecNumber>
    </recommendedName>
    <alternativeName>
        <fullName evidence="11">Methionyl-tRNA synthetase</fullName>
    </alternativeName>
</protein>
<keyword evidence="10 13" id="KW-0030">Aminoacyl-tRNA synthetase</keyword>
<comment type="subcellular location">
    <subcellularLocation>
        <location evidence="1">Cytoplasm</location>
    </subcellularLocation>
</comment>
<dbReference type="SUPFAM" id="SSF47616">
    <property type="entry name" value="GST C-terminal domain-like"/>
    <property type="match status" value="1"/>
</dbReference>
<evidence type="ECO:0000256" key="2">
    <source>
        <dbReference type="ARBA" id="ARBA00005594"/>
    </source>
</evidence>